<keyword evidence="9" id="KW-0406">Ion transport</keyword>
<keyword evidence="12" id="KW-0564">Palmitate</keyword>
<dbReference type="InterPro" id="IPR003715">
    <property type="entry name" value="Poly_export_N"/>
</dbReference>
<gene>
    <name evidence="19" type="ORF">SAMN02745194_03738</name>
</gene>
<dbReference type="GO" id="GO:0015159">
    <property type="term" value="F:polysaccharide transmembrane transporter activity"/>
    <property type="evidence" value="ECO:0007669"/>
    <property type="project" value="InterPro"/>
</dbReference>
<evidence type="ECO:0000256" key="16">
    <source>
        <dbReference type="SAM" id="SignalP"/>
    </source>
</evidence>
<comment type="subcellular location">
    <subcellularLocation>
        <location evidence="1">Cell outer membrane</location>
        <topology evidence="1">Multi-pass membrane protein</topology>
    </subcellularLocation>
</comment>
<keyword evidence="8" id="KW-0625">Polysaccharide transport</keyword>
<evidence type="ECO:0000256" key="7">
    <source>
        <dbReference type="ARBA" id="ARBA00022729"/>
    </source>
</evidence>
<comment type="similarity">
    <text evidence="2">Belongs to the BexD/CtrA/VexA family.</text>
</comment>
<dbReference type="EMBL" id="FQZF01000025">
    <property type="protein sequence ID" value="SHJ92344.1"/>
    <property type="molecule type" value="Genomic_DNA"/>
</dbReference>
<dbReference type="InterPro" id="IPR054765">
    <property type="entry name" value="SLBB_dom"/>
</dbReference>
<keyword evidence="3" id="KW-0813">Transport</keyword>
<dbReference type="AlphaFoldDB" id="A0A1M6N9K6"/>
<evidence type="ECO:0000256" key="6">
    <source>
        <dbReference type="ARBA" id="ARBA00022692"/>
    </source>
</evidence>
<sequence length="228" mass="24399">MPDLFRADAPSPLSKSRSAGRAARFRAPGSALALLLCLAACAPAAQPPMTAQRPAATEDASYVIGPGDTLGIFVYRAPELSVELPVRPDGRISMPLVPDIDAAGRTPTQLAGALQDRLREYVRDPNVTVMVRSFVGPSARMVRVIGEAAQPLALPYREGMTLLDVLIGARGLTRYAAGNRAEILRREGPDAAPRVIPVRLSALLRDGDISQDIPMRPGDTLVIPQSWF</sequence>
<keyword evidence="7 16" id="KW-0732">Signal</keyword>
<evidence type="ECO:0000256" key="11">
    <source>
        <dbReference type="ARBA" id="ARBA00023136"/>
    </source>
</evidence>
<evidence type="ECO:0000259" key="17">
    <source>
        <dbReference type="Pfam" id="PF02563"/>
    </source>
</evidence>
<evidence type="ECO:0000256" key="4">
    <source>
        <dbReference type="ARBA" id="ARBA00022452"/>
    </source>
</evidence>
<organism evidence="19 20">
    <name type="scientific">Muricoccus roseus</name>
    <dbReference type="NCBI Taxonomy" id="198092"/>
    <lineage>
        <taxon>Bacteria</taxon>
        <taxon>Pseudomonadati</taxon>
        <taxon>Pseudomonadota</taxon>
        <taxon>Alphaproteobacteria</taxon>
        <taxon>Acetobacterales</taxon>
        <taxon>Roseomonadaceae</taxon>
        <taxon>Muricoccus</taxon>
    </lineage>
</organism>
<reference evidence="19 20" key="1">
    <citation type="submission" date="2016-11" db="EMBL/GenBank/DDBJ databases">
        <authorList>
            <person name="Jaros S."/>
            <person name="Januszkiewicz K."/>
            <person name="Wedrychowicz H."/>
        </authorList>
    </citation>
    <scope>NUCLEOTIDE SEQUENCE [LARGE SCALE GENOMIC DNA]</scope>
    <source>
        <strain evidence="19 20">DSM 14916</strain>
    </source>
</reference>
<keyword evidence="4" id="KW-1134">Transmembrane beta strand</keyword>
<feature type="region of interest" description="Disordered" evidence="15">
    <location>
        <begin position="1"/>
        <end position="20"/>
    </location>
</feature>
<keyword evidence="10" id="KW-0626">Porin</keyword>
<dbReference type="GO" id="GO:0046930">
    <property type="term" value="C:pore complex"/>
    <property type="evidence" value="ECO:0007669"/>
    <property type="project" value="UniProtKB-KW"/>
</dbReference>
<dbReference type="NCBIfam" id="TIGR03027">
    <property type="entry name" value="pepcterm_export"/>
    <property type="match status" value="1"/>
</dbReference>
<evidence type="ECO:0000256" key="2">
    <source>
        <dbReference type="ARBA" id="ARBA00009450"/>
    </source>
</evidence>
<dbReference type="InterPro" id="IPR049712">
    <property type="entry name" value="Poly_export"/>
</dbReference>
<evidence type="ECO:0000256" key="8">
    <source>
        <dbReference type="ARBA" id="ARBA00023047"/>
    </source>
</evidence>
<evidence type="ECO:0000256" key="5">
    <source>
        <dbReference type="ARBA" id="ARBA00022597"/>
    </source>
</evidence>
<dbReference type="PANTHER" id="PTHR33619">
    <property type="entry name" value="POLYSACCHARIDE EXPORT PROTEIN GFCE-RELATED"/>
    <property type="match status" value="1"/>
</dbReference>
<dbReference type="GO" id="GO:0009279">
    <property type="term" value="C:cell outer membrane"/>
    <property type="evidence" value="ECO:0007669"/>
    <property type="project" value="UniProtKB-SubCell"/>
</dbReference>
<evidence type="ECO:0000256" key="12">
    <source>
        <dbReference type="ARBA" id="ARBA00023139"/>
    </source>
</evidence>
<evidence type="ECO:0000256" key="14">
    <source>
        <dbReference type="ARBA" id="ARBA00023288"/>
    </source>
</evidence>
<evidence type="ECO:0000256" key="9">
    <source>
        <dbReference type="ARBA" id="ARBA00023065"/>
    </source>
</evidence>
<keyword evidence="6" id="KW-0812">Transmembrane</keyword>
<feature type="domain" description="SLBB" evidence="18">
    <location>
        <begin position="142"/>
        <end position="222"/>
    </location>
</feature>
<name>A0A1M6N9K6_9PROT</name>
<evidence type="ECO:0000256" key="3">
    <source>
        <dbReference type="ARBA" id="ARBA00022448"/>
    </source>
</evidence>
<feature type="signal peptide" evidence="16">
    <location>
        <begin position="1"/>
        <end position="44"/>
    </location>
</feature>
<dbReference type="PANTHER" id="PTHR33619:SF3">
    <property type="entry name" value="POLYSACCHARIDE EXPORT PROTEIN GFCE-RELATED"/>
    <property type="match status" value="1"/>
</dbReference>
<evidence type="ECO:0000256" key="13">
    <source>
        <dbReference type="ARBA" id="ARBA00023237"/>
    </source>
</evidence>
<dbReference type="Proteomes" id="UP000184387">
    <property type="component" value="Unassembled WGS sequence"/>
</dbReference>
<keyword evidence="11" id="KW-0472">Membrane</keyword>
<dbReference type="GO" id="GO:0006811">
    <property type="term" value="P:monoatomic ion transport"/>
    <property type="evidence" value="ECO:0007669"/>
    <property type="project" value="UniProtKB-KW"/>
</dbReference>
<dbReference type="Pfam" id="PF02563">
    <property type="entry name" value="Poly_export"/>
    <property type="match status" value="1"/>
</dbReference>
<evidence type="ECO:0000256" key="15">
    <source>
        <dbReference type="SAM" id="MobiDB-lite"/>
    </source>
</evidence>
<feature type="domain" description="Polysaccharide export protein N-terminal" evidence="17">
    <location>
        <begin position="58"/>
        <end position="131"/>
    </location>
</feature>
<evidence type="ECO:0000256" key="1">
    <source>
        <dbReference type="ARBA" id="ARBA00004571"/>
    </source>
</evidence>
<keyword evidence="14" id="KW-0449">Lipoprotein</keyword>
<keyword evidence="13" id="KW-0998">Cell outer membrane</keyword>
<evidence type="ECO:0000313" key="19">
    <source>
        <dbReference type="EMBL" id="SHJ92344.1"/>
    </source>
</evidence>
<dbReference type="Pfam" id="PF22461">
    <property type="entry name" value="SLBB_2"/>
    <property type="match status" value="1"/>
</dbReference>
<protein>
    <submittedName>
        <fullName evidence="19">Polysaccharide export outer membrane protein</fullName>
    </submittedName>
</protein>
<dbReference type="STRING" id="198092.SAMN02745194_03738"/>
<keyword evidence="20" id="KW-1185">Reference proteome</keyword>
<evidence type="ECO:0000313" key="20">
    <source>
        <dbReference type="Proteomes" id="UP000184387"/>
    </source>
</evidence>
<proteinExistence type="inferred from homology"/>
<evidence type="ECO:0000259" key="18">
    <source>
        <dbReference type="Pfam" id="PF22461"/>
    </source>
</evidence>
<dbReference type="Gene3D" id="3.10.560.10">
    <property type="entry name" value="Outer membrane lipoprotein wza domain like"/>
    <property type="match status" value="1"/>
</dbReference>
<evidence type="ECO:0000256" key="10">
    <source>
        <dbReference type="ARBA" id="ARBA00023114"/>
    </source>
</evidence>
<keyword evidence="5" id="KW-0762">Sugar transport</keyword>
<dbReference type="GO" id="GO:0015288">
    <property type="term" value="F:porin activity"/>
    <property type="evidence" value="ECO:0007669"/>
    <property type="project" value="UniProtKB-KW"/>
</dbReference>
<feature type="chain" id="PRO_5012432307" evidence="16">
    <location>
        <begin position="45"/>
        <end position="228"/>
    </location>
</feature>
<accession>A0A1M6N9K6</accession>
<dbReference type="InterPro" id="IPR017477">
    <property type="entry name" value="PEP-CTERM_polysacc_export"/>
</dbReference>